<feature type="compositionally biased region" description="Low complexity" evidence="1">
    <location>
        <begin position="671"/>
        <end position="687"/>
    </location>
</feature>
<feature type="region of interest" description="Disordered" evidence="1">
    <location>
        <begin position="1"/>
        <end position="127"/>
    </location>
</feature>
<name>A0AA37SNS7_9BACT</name>
<accession>A0AA37SNS7</accession>
<protein>
    <recommendedName>
        <fullName evidence="2">eCIS core domain-containing protein</fullName>
    </recommendedName>
</protein>
<feature type="region of interest" description="Disordered" evidence="1">
    <location>
        <begin position="668"/>
        <end position="704"/>
    </location>
</feature>
<feature type="region of interest" description="Disordered" evidence="1">
    <location>
        <begin position="1030"/>
        <end position="1104"/>
    </location>
</feature>
<dbReference type="Pfam" id="PF26363">
    <property type="entry name" value="Phospholipase-like"/>
    <property type="match status" value="1"/>
</dbReference>
<reference evidence="3" key="1">
    <citation type="journal article" date="2014" name="Int. J. Syst. Evol. Microbiol.">
        <title>Complete genome sequence of Corynebacterium casei LMG S-19264T (=DSM 44701T), isolated from a smear-ripened cheese.</title>
        <authorList>
            <consortium name="US DOE Joint Genome Institute (JGI-PGF)"/>
            <person name="Walter F."/>
            <person name="Albersmeier A."/>
            <person name="Kalinowski J."/>
            <person name="Ruckert C."/>
        </authorList>
    </citation>
    <scope>NUCLEOTIDE SEQUENCE</scope>
    <source>
        <strain evidence="3">NBRC 108769</strain>
    </source>
</reference>
<dbReference type="Proteomes" id="UP001156666">
    <property type="component" value="Unassembled WGS sequence"/>
</dbReference>
<feature type="compositionally biased region" description="Low complexity" evidence="1">
    <location>
        <begin position="1035"/>
        <end position="1063"/>
    </location>
</feature>
<evidence type="ECO:0000313" key="3">
    <source>
        <dbReference type="EMBL" id="GLR16687.1"/>
    </source>
</evidence>
<feature type="compositionally biased region" description="Polar residues" evidence="1">
    <location>
        <begin position="109"/>
        <end position="127"/>
    </location>
</feature>
<comment type="caution">
    <text evidence="3">The sequence shown here is derived from an EMBL/GenBank/DDBJ whole genome shotgun (WGS) entry which is preliminary data.</text>
</comment>
<dbReference type="SUPFAM" id="SSF53474">
    <property type="entry name" value="alpha/beta-Hydrolases"/>
    <property type="match status" value="1"/>
</dbReference>
<dbReference type="Pfam" id="PF13699">
    <property type="entry name" value="eCIS_core"/>
    <property type="match status" value="1"/>
</dbReference>
<feature type="compositionally biased region" description="Polar residues" evidence="1">
    <location>
        <begin position="40"/>
        <end position="49"/>
    </location>
</feature>
<feature type="compositionally biased region" description="Basic and acidic residues" evidence="1">
    <location>
        <begin position="690"/>
        <end position="701"/>
    </location>
</feature>
<organism evidence="3 4">
    <name type="scientific">Portibacter lacus</name>
    <dbReference type="NCBI Taxonomy" id="1099794"/>
    <lineage>
        <taxon>Bacteria</taxon>
        <taxon>Pseudomonadati</taxon>
        <taxon>Bacteroidota</taxon>
        <taxon>Saprospiria</taxon>
        <taxon>Saprospirales</taxon>
        <taxon>Haliscomenobacteraceae</taxon>
        <taxon>Portibacter</taxon>
    </lineage>
</organism>
<feature type="domain" description="eCIS core" evidence="2">
    <location>
        <begin position="126"/>
        <end position="182"/>
    </location>
</feature>
<evidence type="ECO:0000313" key="4">
    <source>
        <dbReference type="Proteomes" id="UP001156666"/>
    </source>
</evidence>
<dbReference type="Gene3D" id="3.40.50.1820">
    <property type="entry name" value="alpha/beta hydrolase"/>
    <property type="match status" value="1"/>
</dbReference>
<evidence type="ECO:0000259" key="2">
    <source>
        <dbReference type="Pfam" id="PF13699"/>
    </source>
</evidence>
<evidence type="ECO:0000256" key="1">
    <source>
        <dbReference type="SAM" id="MobiDB-lite"/>
    </source>
</evidence>
<dbReference type="InterPro" id="IPR029058">
    <property type="entry name" value="AB_hydrolase_fold"/>
</dbReference>
<sequence length="1750" mass="187518">MEKNSENKNEQDFIKASAEYEDQSFSNDYSESKTPPAFNINAQVTQQKPVQEGEAEEKEVAESANLQLLFANDGDNPIDEDSGSTGLGDSNNGIGGGAGAPIQRKEENNSAADSTTTSPTEAFIPSSVNVHTESSQATEMGAKAFAQGSDIHFAPGQFNPNTRSGQELIGHELGHVVQQKEGRVKPNFQAKGMPVNNDNKLENEADTFGVAYADSLQNGNPNPIQNKLDSAFTAPSVQKKDDPAQMFGWPSWDDVTDVASGAADLAGDAWDATGGQVVDAVGDGIDWASETVGDAWDSGKEFALEQAIRALNGAQAVLEFIGTLSESIAKKAIQIMARIDYGMLIDILVNSPGYFLVDFVIGQLARVISNVQEIVEILARVSKTIAEKVLSAIASIDIQMIINFILELPSHAFAAFCFLLLNAQRMASILLQISVSAAAAIIRKIVDHAAFVSKIVRAILMCTVEFMKSLLIALGKRIVRLIIEGYKLFLQVIKRVIDYIWPVGYGINLEGGIGATFGIPVHVGLDYVSYIQHKSTDLMYFFRQGIVKGGLDTGVGAGAFVGSGQKRGGSGGQGGQEWGAGAEVGANLEAGLQMKVIQEFDFPIYEDVAFISFMLAATGSDVSGVSGLATKLVDKVPGVNIDPMRYNTKTKMEFGVYGGASAEANAGLRMGGTDSSGNANSGNNTNSWESGERGNTNERPDGPWYSPVNLLKKLNIGANAAIKLSAGIGVELRQSDHKKDEQGNIEPQKAELDLYGEGSIAANINASLPVPLPLNGLGIDSTIGLKATWAFTKNGPGQFDFAKEYKGAAPYFNNGDMDVFDATASETELMSEGSPLDFDAFIAGITSLKHKQRIGLASTFGKKFMGSSRRQGAVKSLLGKDYKHTGANFAGFLTYGFEISKANLQSIMRTLFEFYNNHLTDGNWQNMLIDFIRFFKTGEIPEYMITLISDIVAKIRVTELKVRLQAGINIAAGAQASEGLKVRLDGRFAAGVFRESDLMSELGDGVLTTEEIRDLLLNGASYVGLSVAEDSAGSSPADQEQEQPAALPAASSESSDLSTSDLTQENNQAEKEESISAPTSSEQTKEIVSAPEDTMTTSTVQGEGKDLTFNQDALREEFVDSTFQGEDSLSLRLAMISLYGNPTSGFVYTMALTAIASERGLTYQQAEAQYLKAIGLRARGEVTYQENMKKHDPNGDHSDSRAAPNLNLAQHPLFTASNGQLKFGKILGDVFGIDAVFGSLISPTGGLVGPANSNPFLTSLDPSNPVSIHGTVHDAAGYLYNAHNIGPGYDYLDREEGEAEHNPFSGQTNIEWWNDVYDEQGREVPWSARFLGRGSHALNPLAEGKAQSEKGYDHMPEAEAALMDLAPTHMLYELAAHDIAYKPNRASVPQAALDALAQNGYMTDSEAGMSFHQGPMGFRAVLIFPKPGSGKMPLLAIRGTQPGTGRADLETIATDLDQAAVGAEQFRLNALLIQALLTRAGGKADVTGHSLGGAMAQHTAVNFSSMVSSVVTFQSPGIDQESVDKFNNIPEELRPVATHHIVTGDVVDKAGEANLPGNVYEHDFGSFLNLYQMLEDINGHLATVKEDADELLDIDFRHPSRNLSDYEELKGSFGNLKEFLSTVGSTVGAAHGARVFSANNYAEIRAQHGVSDGAFAGGSAEAGSQAGVDAKLGQFTGHPHQDERRLAEAIRSTLGPELQRVFNLVFRAMDAYEAVKGTAQGIADDVSEGYNNVKRGVQESARRILDSLPF</sequence>
<reference evidence="3" key="2">
    <citation type="submission" date="2023-01" db="EMBL/GenBank/DDBJ databases">
        <title>Draft genome sequence of Portibacter lacus strain NBRC 108769.</title>
        <authorList>
            <person name="Sun Q."/>
            <person name="Mori K."/>
        </authorList>
    </citation>
    <scope>NUCLEOTIDE SEQUENCE</scope>
    <source>
        <strain evidence="3">NBRC 108769</strain>
    </source>
</reference>
<proteinExistence type="predicted"/>
<feature type="compositionally biased region" description="Basic and acidic residues" evidence="1">
    <location>
        <begin position="1"/>
        <end position="13"/>
    </location>
</feature>
<feature type="compositionally biased region" description="Polar residues" evidence="1">
    <location>
        <begin position="23"/>
        <end position="33"/>
    </location>
</feature>
<dbReference type="InterPro" id="IPR025295">
    <property type="entry name" value="eCIS_core_dom"/>
</dbReference>
<keyword evidence="4" id="KW-1185">Reference proteome</keyword>
<dbReference type="RefSeq" id="WP_235291123.1">
    <property type="nucleotide sequence ID" value="NZ_BSOH01000007.1"/>
</dbReference>
<dbReference type="EMBL" id="BSOH01000007">
    <property type="protein sequence ID" value="GLR16687.1"/>
    <property type="molecule type" value="Genomic_DNA"/>
</dbReference>
<gene>
    <name evidence="3" type="ORF">GCM10007940_13020</name>
</gene>